<comment type="caution">
    <text evidence="1">The sequence shown here is derived from an EMBL/GenBank/DDBJ whole genome shotgun (WGS) entry which is preliminary data.</text>
</comment>
<dbReference type="EMBL" id="AEDS01000051">
    <property type="protein sequence ID" value="EFL57577.1"/>
    <property type="molecule type" value="Genomic_DNA"/>
</dbReference>
<dbReference type="AlphaFoldDB" id="E1LCV0"/>
<accession>E1LCV0</accession>
<sequence length="108" mass="12845">MTVAAFFNRPNQIQKLESYEQKLVSISSYKVNEDHYATGRNSQVYNFKIIYEHIEFEKIKALLSNDRIKWREYKNRHIIGYDLNYDVTIKIEGHSSDNRVIVVLSTEK</sequence>
<reference evidence="1 2" key="1">
    <citation type="submission" date="2010-08" db="EMBL/GenBank/DDBJ databases">
        <authorList>
            <person name="Durkin A.S."/>
            <person name="Madupu R."/>
            <person name="Torralba M."/>
            <person name="Gillis M."/>
            <person name="Methe B."/>
            <person name="Sutton G."/>
            <person name="Nelson K.E."/>
        </authorList>
    </citation>
    <scope>NUCLEOTIDE SEQUENCE [LARGE SCALE GENOMIC DNA]</scope>
    <source>
        <strain evidence="1 2">ACS-134-V-Col7a</strain>
    </source>
</reference>
<evidence type="ECO:0000313" key="2">
    <source>
        <dbReference type="Proteomes" id="UP000005942"/>
    </source>
</evidence>
<dbReference type="Proteomes" id="UP000005942">
    <property type="component" value="Unassembled WGS sequence"/>
</dbReference>
<gene>
    <name evidence="1" type="ORF">HMPREF9684_0724</name>
</gene>
<proteinExistence type="predicted"/>
<evidence type="ECO:0000313" key="1">
    <source>
        <dbReference type="EMBL" id="EFL57577.1"/>
    </source>
</evidence>
<protein>
    <submittedName>
        <fullName evidence="1">Uncharacterized protein</fullName>
    </submittedName>
</protein>
<name>E1LCV0_9FIRM</name>
<organism evidence="1 2">
    <name type="scientific">Veillonella atypica ACS-134-V-Col7a</name>
    <dbReference type="NCBI Taxonomy" id="866778"/>
    <lineage>
        <taxon>Bacteria</taxon>
        <taxon>Bacillati</taxon>
        <taxon>Bacillota</taxon>
        <taxon>Negativicutes</taxon>
        <taxon>Veillonellales</taxon>
        <taxon>Veillonellaceae</taxon>
        <taxon>Veillonella</taxon>
    </lineage>
</organism>